<name>A0A6J7DCQ8_9ZZZZ</name>
<gene>
    <name evidence="2" type="ORF">UFOPK3402_00467</name>
</gene>
<evidence type="ECO:0000256" key="1">
    <source>
        <dbReference type="SAM" id="MobiDB-lite"/>
    </source>
</evidence>
<evidence type="ECO:0000313" key="2">
    <source>
        <dbReference type="EMBL" id="CAB4866189.1"/>
    </source>
</evidence>
<feature type="region of interest" description="Disordered" evidence="1">
    <location>
        <begin position="93"/>
        <end position="115"/>
    </location>
</feature>
<dbReference type="EMBL" id="CAFBLS010000039">
    <property type="protein sequence ID" value="CAB4866189.1"/>
    <property type="molecule type" value="Genomic_DNA"/>
</dbReference>
<reference evidence="2" key="1">
    <citation type="submission" date="2020-05" db="EMBL/GenBank/DDBJ databases">
        <authorList>
            <person name="Chiriac C."/>
            <person name="Salcher M."/>
            <person name="Ghai R."/>
            <person name="Kavagutti S V."/>
        </authorList>
    </citation>
    <scope>NUCLEOTIDE SEQUENCE</scope>
</reference>
<protein>
    <submittedName>
        <fullName evidence="2">Unannotated protein</fullName>
    </submittedName>
</protein>
<dbReference type="AlphaFoldDB" id="A0A6J7DCQ8"/>
<organism evidence="2">
    <name type="scientific">freshwater metagenome</name>
    <dbReference type="NCBI Taxonomy" id="449393"/>
    <lineage>
        <taxon>unclassified sequences</taxon>
        <taxon>metagenomes</taxon>
        <taxon>ecological metagenomes</taxon>
    </lineage>
</organism>
<accession>A0A6J7DCQ8</accession>
<proteinExistence type="predicted"/>
<sequence>MAPLARDMGDFGPPFRWLPARREQIRAELDAMMFHVYGLDRDEVDYVLDTFTVMRKYDVRDHGEYRTKRLILEYYDLLASSIASGVGYVTPISPVPGDGPRHDESTRPEWMPGVE</sequence>